<gene>
    <name evidence="1" type="ORF">QQ008_07590</name>
</gene>
<reference evidence="1" key="1">
    <citation type="submission" date="2023-06" db="EMBL/GenBank/DDBJ databases">
        <title>Genomic of Parafulvivirga corallium.</title>
        <authorList>
            <person name="Wang G."/>
        </authorList>
    </citation>
    <scope>NUCLEOTIDE SEQUENCE</scope>
    <source>
        <strain evidence="1">BMA10</strain>
    </source>
</reference>
<evidence type="ECO:0000313" key="2">
    <source>
        <dbReference type="Proteomes" id="UP001172082"/>
    </source>
</evidence>
<keyword evidence="2" id="KW-1185">Reference proteome</keyword>
<sequence>MNINQHSQRIIAMATLLFLVTSCFKEDISPINNSSEPLYLSEDLKQHMVKLGKKLENPYSVRNMKKAWESLQRKGRYRNHVNVRTTHLYIRFVPEDYGELDLLSKDSTLILWDFPLDHEREEGGVFYRDPTIPIDKPTYQYTAVEVDRNLPEVNYELLAELYIPEDDEQIIIGRRSNVITDLLRESFRLTGNEDDFDEPDLNSQRARWNPSGTIKVEDKRLGRFTGVSGVKVRVNRWFKTKEAITDKNGYFRTSSFSSSKVNYSIRWERNNYSIRLEGIGQAVMNGPRLRKKAWNPEIKSAPQEISHFHAFIHLGAEHYYYGNILGLRRPPQNGTLKPQMKIAAYSGKGQTTHDDDRRFLGIPNQIKMYRKDLDDFILSEERMYNTITHELAHASHWELRKGSWDNGTSDRLKESWAVGASWALTRMRYSSHNTFANLSFSTIRGVGKYNTPIFIDCIDHLNQGFGPFKQDFAFDRVSGYTISQLEAVLQNSRDLNQWKDNLKSSYSNPTEKYLDELVTQYIELKR</sequence>
<accession>A0ABT8KLW1</accession>
<evidence type="ECO:0000313" key="1">
    <source>
        <dbReference type="EMBL" id="MDN5201218.1"/>
    </source>
</evidence>
<proteinExistence type="predicted"/>
<protein>
    <recommendedName>
        <fullName evidence="3">Lipoprotein</fullName>
    </recommendedName>
</protein>
<evidence type="ECO:0008006" key="3">
    <source>
        <dbReference type="Google" id="ProtNLM"/>
    </source>
</evidence>
<comment type="caution">
    <text evidence="1">The sequence shown here is derived from an EMBL/GenBank/DDBJ whole genome shotgun (WGS) entry which is preliminary data.</text>
</comment>
<dbReference type="EMBL" id="JAUJEA010000002">
    <property type="protein sequence ID" value="MDN5201218.1"/>
    <property type="molecule type" value="Genomic_DNA"/>
</dbReference>
<dbReference type="RefSeq" id="WP_346751244.1">
    <property type="nucleotide sequence ID" value="NZ_JAUJEA010000002.1"/>
</dbReference>
<name>A0ABT8KLW1_9BACT</name>
<dbReference type="Proteomes" id="UP001172082">
    <property type="component" value="Unassembled WGS sequence"/>
</dbReference>
<organism evidence="1 2">
    <name type="scientific">Splendidivirga corallicola</name>
    <dbReference type="NCBI Taxonomy" id="3051826"/>
    <lineage>
        <taxon>Bacteria</taxon>
        <taxon>Pseudomonadati</taxon>
        <taxon>Bacteroidota</taxon>
        <taxon>Cytophagia</taxon>
        <taxon>Cytophagales</taxon>
        <taxon>Splendidivirgaceae</taxon>
        <taxon>Splendidivirga</taxon>
    </lineage>
</organism>